<evidence type="ECO:0000256" key="9">
    <source>
        <dbReference type="ARBA" id="ARBA00029596"/>
    </source>
</evidence>
<keyword evidence="13" id="KW-0479">Metal-binding</keyword>
<dbReference type="RefSeq" id="WP_054327835.1">
    <property type="nucleotide sequence ID" value="NZ_JACOPL010000008.1"/>
</dbReference>
<dbReference type="PANTHER" id="PTHR33254">
    <property type="entry name" value="4-HYDROXY-4-METHYL-2-OXOGLUTARATE ALDOLASE 3-RELATED"/>
    <property type="match status" value="1"/>
</dbReference>
<comment type="cofactor">
    <cofactor evidence="2">
        <name>a divalent metal cation</name>
        <dbReference type="ChEBI" id="CHEBI:60240"/>
    </cofactor>
</comment>
<comment type="function">
    <text evidence="8">Catalyzes the aldol cleavage of 4-hydroxy-4-methyl-2-oxoglutarate (HMG) into 2 molecules of pyruvate. Also contains a secondary oxaloacetate (OAA) decarboxylase activity due to the common pyruvate enolate transition state formed following C-C bond cleavage in the retro-aldol and decarboxylation reactions.</text>
</comment>
<dbReference type="AlphaFoldDB" id="A0A923LWY7"/>
<comment type="subunit">
    <text evidence="4">Homotrimer.</text>
</comment>
<dbReference type="EC" id="4.1.3.17" evidence="5"/>
<gene>
    <name evidence="14" type="ORF">H8S45_10190</name>
</gene>
<protein>
    <recommendedName>
        <fullName evidence="7">Putative 4-hydroxy-4-methyl-2-oxoglutarate aldolase</fullName>
        <ecNumber evidence="6">4.1.1.112</ecNumber>
        <ecNumber evidence="5">4.1.3.17</ecNumber>
    </recommendedName>
    <alternativeName>
        <fullName evidence="11">Oxaloacetate decarboxylase</fullName>
    </alternativeName>
    <alternativeName>
        <fullName evidence="9">Regulator of ribonuclease activity homolog</fullName>
    </alternativeName>
    <alternativeName>
        <fullName evidence="10">RraA-like protein</fullName>
    </alternativeName>
</protein>
<evidence type="ECO:0000256" key="7">
    <source>
        <dbReference type="ARBA" id="ARBA00016549"/>
    </source>
</evidence>
<dbReference type="Pfam" id="PF03737">
    <property type="entry name" value="RraA-like"/>
    <property type="match status" value="1"/>
</dbReference>
<dbReference type="EMBL" id="JACOPL010000008">
    <property type="protein sequence ID" value="MBC5725822.1"/>
    <property type="molecule type" value="Genomic_DNA"/>
</dbReference>
<reference evidence="14" key="1">
    <citation type="submission" date="2020-08" db="EMBL/GenBank/DDBJ databases">
        <title>Genome public.</title>
        <authorList>
            <person name="Liu C."/>
            <person name="Sun Q."/>
        </authorList>
    </citation>
    <scope>NUCLEOTIDE SEQUENCE</scope>
    <source>
        <strain evidence="14">NSJ-28</strain>
    </source>
</reference>
<dbReference type="EC" id="4.1.1.112" evidence="6"/>
<dbReference type="InterPro" id="IPR005493">
    <property type="entry name" value="RraA/RraA-like"/>
</dbReference>
<dbReference type="SUPFAM" id="SSF89562">
    <property type="entry name" value="RraA-like"/>
    <property type="match status" value="1"/>
</dbReference>
<dbReference type="GO" id="GO:0047443">
    <property type="term" value="F:4-hydroxy-4-methyl-2-oxoglutarate aldolase activity"/>
    <property type="evidence" value="ECO:0007669"/>
    <property type="project" value="UniProtKB-EC"/>
</dbReference>
<dbReference type="CDD" id="cd16841">
    <property type="entry name" value="RraA_family"/>
    <property type="match status" value="1"/>
</dbReference>
<comment type="similarity">
    <text evidence="3">Belongs to the class II aldolase/RraA-like family.</text>
</comment>
<evidence type="ECO:0000313" key="14">
    <source>
        <dbReference type="EMBL" id="MBC5725822.1"/>
    </source>
</evidence>
<evidence type="ECO:0000256" key="2">
    <source>
        <dbReference type="ARBA" id="ARBA00001968"/>
    </source>
</evidence>
<name>A0A923LWY7_9FIRM</name>
<evidence type="ECO:0000256" key="8">
    <source>
        <dbReference type="ARBA" id="ARBA00025046"/>
    </source>
</evidence>
<dbReference type="GO" id="GO:0008948">
    <property type="term" value="F:oxaloacetate decarboxylase activity"/>
    <property type="evidence" value="ECO:0007669"/>
    <property type="project" value="UniProtKB-EC"/>
</dbReference>
<evidence type="ECO:0000256" key="13">
    <source>
        <dbReference type="PIRSR" id="PIRSR605493-1"/>
    </source>
</evidence>
<dbReference type="Gene3D" id="3.50.30.40">
    <property type="entry name" value="Ribonuclease E inhibitor RraA/RraA-like"/>
    <property type="match status" value="1"/>
</dbReference>
<evidence type="ECO:0000256" key="6">
    <source>
        <dbReference type="ARBA" id="ARBA00012947"/>
    </source>
</evidence>
<dbReference type="GO" id="GO:0046872">
    <property type="term" value="F:metal ion binding"/>
    <property type="evidence" value="ECO:0007669"/>
    <property type="project" value="UniProtKB-KW"/>
</dbReference>
<evidence type="ECO:0000256" key="4">
    <source>
        <dbReference type="ARBA" id="ARBA00011233"/>
    </source>
</evidence>
<evidence type="ECO:0000256" key="3">
    <source>
        <dbReference type="ARBA" id="ARBA00008621"/>
    </source>
</evidence>
<comment type="catalytic activity">
    <reaction evidence="1">
        <text>4-hydroxy-4-methyl-2-oxoglutarate = 2 pyruvate</text>
        <dbReference type="Rhea" id="RHEA:22748"/>
        <dbReference type="ChEBI" id="CHEBI:15361"/>
        <dbReference type="ChEBI" id="CHEBI:58276"/>
        <dbReference type="EC" id="4.1.3.17"/>
    </reaction>
</comment>
<evidence type="ECO:0000256" key="11">
    <source>
        <dbReference type="ARBA" id="ARBA00032305"/>
    </source>
</evidence>
<comment type="catalytic activity">
    <reaction evidence="12">
        <text>oxaloacetate + H(+) = pyruvate + CO2</text>
        <dbReference type="Rhea" id="RHEA:15641"/>
        <dbReference type="ChEBI" id="CHEBI:15361"/>
        <dbReference type="ChEBI" id="CHEBI:15378"/>
        <dbReference type="ChEBI" id="CHEBI:16452"/>
        <dbReference type="ChEBI" id="CHEBI:16526"/>
        <dbReference type="EC" id="4.1.1.112"/>
    </reaction>
</comment>
<proteinExistence type="inferred from homology"/>
<accession>A0A923LWY7</accession>
<evidence type="ECO:0000313" key="15">
    <source>
        <dbReference type="Proteomes" id="UP000606499"/>
    </source>
</evidence>
<evidence type="ECO:0000256" key="12">
    <source>
        <dbReference type="ARBA" id="ARBA00047973"/>
    </source>
</evidence>
<comment type="caution">
    <text evidence="14">The sequence shown here is derived from an EMBL/GenBank/DDBJ whole genome shotgun (WGS) entry which is preliminary data.</text>
</comment>
<evidence type="ECO:0000256" key="5">
    <source>
        <dbReference type="ARBA" id="ARBA00012213"/>
    </source>
</evidence>
<comment type="cofactor">
    <cofactor evidence="13">
        <name>Mg(2+)</name>
        <dbReference type="ChEBI" id="CHEBI:18420"/>
    </cofactor>
</comment>
<keyword evidence="13" id="KW-0460">Magnesium</keyword>
<keyword evidence="15" id="KW-1185">Reference proteome</keyword>
<sequence>MECLTNAQLEALREFDTPTICNAIEGFGVRAKTTGYTDTSLRLRVSMEDKPMVGYARTGIISARYPADTRHNEVMRAYYKQYEGFDQPQVAVIQDLDPQPVGSFWGDVQATVHRALGCVGTVTSGGVRDVAEVAKVGFYLFSREILISHAYIHMVEAGGTVEVCGMEVHPGDLIHADCHGAIVIPHEIAPRLAAACRQAVEAEDALLLPCRKALSEGRRVTADEVMAWRAEMTRRRAAIGK</sequence>
<evidence type="ECO:0000256" key="1">
    <source>
        <dbReference type="ARBA" id="ARBA00001342"/>
    </source>
</evidence>
<evidence type="ECO:0000256" key="10">
    <source>
        <dbReference type="ARBA" id="ARBA00030169"/>
    </source>
</evidence>
<feature type="binding site" evidence="13">
    <location>
        <position position="129"/>
    </location>
    <ligand>
        <name>Mg(2+)</name>
        <dbReference type="ChEBI" id="CHEBI:18420"/>
    </ligand>
</feature>
<feature type="binding site" evidence="13">
    <location>
        <position position="128"/>
    </location>
    <ligand>
        <name>substrate</name>
    </ligand>
</feature>
<dbReference type="InterPro" id="IPR036704">
    <property type="entry name" value="RraA/RraA-like_sf"/>
</dbReference>
<organism evidence="14 15">
    <name type="scientific">Agathobaculum faecis</name>
    <dbReference type="NCBI Taxonomy" id="2763013"/>
    <lineage>
        <taxon>Bacteria</taxon>
        <taxon>Bacillati</taxon>
        <taxon>Bacillota</taxon>
        <taxon>Clostridia</taxon>
        <taxon>Eubacteriales</taxon>
        <taxon>Butyricicoccaceae</taxon>
        <taxon>Agathobaculum</taxon>
    </lineage>
</organism>
<dbReference type="Proteomes" id="UP000606499">
    <property type="component" value="Unassembled WGS sequence"/>
</dbReference>
<dbReference type="PANTHER" id="PTHR33254:SF4">
    <property type="entry name" value="4-HYDROXY-4-METHYL-2-OXOGLUTARATE ALDOLASE 3-RELATED"/>
    <property type="match status" value="1"/>
</dbReference>